<proteinExistence type="predicted"/>
<keyword evidence="4" id="KW-1185">Reference proteome</keyword>
<name>A0A9N9A6S2_FUNMO</name>
<dbReference type="CDD" id="cd14014">
    <property type="entry name" value="STKc_PknB_like"/>
    <property type="match status" value="1"/>
</dbReference>
<dbReference type="PROSITE" id="PS50011">
    <property type="entry name" value="PROTEIN_KINASE_DOM"/>
    <property type="match status" value="1"/>
</dbReference>
<protein>
    <submittedName>
        <fullName evidence="3">10696_t:CDS:1</fullName>
    </submittedName>
</protein>
<dbReference type="Proteomes" id="UP000789375">
    <property type="component" value="Unassembled WGS sequence"/>
</dbReference>
<dbReference type="GO" id="GO:0004672">
    <property type="term" value="F:protein kinase activity"/>
    <property type="evidence" value="ECO:0007669"/>
    <property type="project" value="InterPro"/>
</dbReference>
<dbReference type="PANTHER" id="PTHR44167">
    <property type="entry name" value="OVARIAN-SPECIFIC SERINE/THREONINE-PROTEIN KINASE LOK-RELATED"/>
    <property type="match status" value="1"/>
</dbReference>
<accession>A0A9N9A6S2</accession>
<dbReference type="Gene3D" id="3.30.200.20">
    <property type="entry name" value="Phosphorylase Kinase, domain 1"/>
    <property type="match status" value="1"/>
</dbReference>
<evidence type="ECO:0000313" key="3">
    <source>
        <dbReference type="EMBL" id="CAG8519810.1"/>
    </source>
</evidence>
<comment type="caution">
    <text evidence="3">The sequence shown here is derived from an EMBL/GenBank/DDBJ whole genome shotgun (WGS) entry which is preliminary data.</text>
</comment>
<dbReference type="GO" id="GO:0005524">
    <property type="term" value="F:ATP binding"/>
    <property type="evidence" value="ECO:0007669"/>
    <property type="project" value="UniProtKB-UniRule"/>
</dbReference>
<dbReference type="Gene3D" id="2.60.200.20">
    <property type="match status" value="1"/>
</dbReference>
<dbReference type="Pfam" id="PF00069">
    <property type="entry name" value="Pkinase"/>
    <property type="match status" value="1"/>
</dbReference>
<dbReference type="SUPFAM" id="SSF56112">
    <property type="entry name" value="Protein kinase-like (PK-like)"/>
    <property type="match status" value="1"/>
</dbReference>
<dbReference type="InterPro" id="IPR000719">
    <property type="entry name" value="Prot_kinase_dom"/>
</dbReference>
<dbReference type="InterPro" id="IPR011009">
    <property type="entry name" value="Kinase-like_dom_sf"/>
</dbReference>
<evidence type="ECO:0000259" key="2">
    <source>
        <dbReference type="PROSITE" id="PS50011"/>
    </source>
</evidence>
<dbReference type="InterPro" id="IPR017441">
    <property type="entry name" value="Protein_kinase_ATP_BS"/>
</dbReference>
<keyword evidence="1" id="KW-0547">Nucleotide-binding</keyword>
<dbReference type="AlphaFoldDB" id="A0A9N9A6S2"/>
<dbReference type="EMBL" id="CAJVPP010000890">
    <property type="protein sequence ID" value="CAG8519810.1"/>
    <property type="molecule type" value="Genomic_DNA"/>
</dbReference>
<dbReference type="SMART" id="SM00220">
    <property type="entry name" value="S_TKc"/>
    <property type="match status" value="1"/>
</dbReference>
<evidence type="ECO:0000313" key="4">
    <source>
        <dbReference type="Proteomes" id="UP000789375"/>
    </source>
</evidence>
<sequence>MSQTISSLLGRGHQNNFKLTEKQKSIMIGSDDSCRKGFICSETYLAPFHCRIYLQHDKIHGWKTFIQEKAMNPQRYVTMVNKDRLKMRETRWLWDGEEVQIGRGDNLENLLSFVFQNDLVRGNKMKMIEVPKYLRERFNNCQDDIGFGAHSVIHRAFETKLGETRECVCKVVTLTKKVSKECFEKLCQEPKLLDSLNHSNIIKVLGYHIGNNPDRLLIWQEKMYCDLEKYFQREQIINPKKWYNISFQVLDALKYLHDKGIVHRDIKPENIMWTNTNFSVLKLIDFGLAKNYKNETERDNEQVGTPLYIPPEIYRASFTEINDLYKPPVDIWAFGILSFRFLTGQNPFFEKEKVDINAVRDKVLKEGISKVPLMERRINERIIELIIEQLLDYDPKSRVTANEVMGILTNLQKLFE</sequence>
<dbReference type="InterPro" id="IPR008984">
    <property type="entry name" value="SMAD_FHA_dom_sf"/>
</dbReference>
<organism evidence="3 4">
    <name type="scientific">Funneliformis mosseae</name>
    <name type="common">Endomycorrhizal fungus</name>
    <name type="synonym">Glomus mosseae</name>
    <dbReference type="NCBI Taxonomy" id="27381"/>
    <lineage>
        <taxon>Eukaryota</taxon>
        <taxon>Fungi</taxon>
        <taxon>Fungi incertae sedis</taxon>
        <taxon>Mucoromycota</taxon>
        <taxon>Glomeromycotina</taxon>
        <taxon>Glomeromycetes</taxon>
        <taxon>Glomerales</taxon>
        <taxon>Glomeraceae</taxon>
        <taxon>Funneliformis</taxon>
    </lineage>
</organism>
<dbReference type="PANTHER" id="PTHR44167:SF24">
    <property type="entry name" value="SERINE_THREONINE-PROTEIN KINASE CHK2"/>
    <property type="match status" value="1"/>
</dbReference>
<dbReference type="Gene3D" id="1.10.510.10">
    <property type="entry name" value="Transferase(Phosphotransferase) domain 1"/>
    <property type="match status" value="1"/>
</dbReference>
<dbReference type="SUPFAM" id="SSF49879">
    <property type="entry name" value="SMAD/FHA domain"/>
    <property type="match status" value="1"/>
</dbReference>
<keyword evidence="1" id="KW-0067">ATP-binding</keyword>
<gene>
    <name evidence="3" type="ORF">FMOSSE_LOCUS4972</name>
</gene>
<evidence type="ECO:0000256" key="1">
    <source>
        <dbReference type="PROSITE-ProRule" id="PRU10141"/>
    </source>
</evidence>
<feature type="binding site" evidence="1">
    <location>
        <position position="170"/>
    </location>
    <ligand>
        <name>ATP</name>
        <dbReference type="ChEBI" id="CHEBI:30616"/>
    </ligand>
</feature>
<feature type="domain" description="Protein kinase" evidence="2">
    <location>
        <begin position="139"/>
        <end position="415"/>
    </location>
</feature>
<reference evidence="3" key="1">
    <citation type="submission" date="2021-06" db="EMBL/GenBank/DDBJ databases">
        <authorList>
            <person name="Kallberg Y."/>
            <person name="Tangrot J."/>
            <person name="Rosling A."/>
        </authorList>
    </citation>
    <scope>NUCLEOTIDE SEQUENCE</scope>
    <source>
        <strain evidence="3">87-6 pot B 2015</strain>
    </source>
</reference>
<dbReference type="PROSITE" id="PS00107">
    <property type="entry name" value="PROTEIN_KINASE_ATP"/>
    <property type="match status" value="1"/>
</dbReference>